<dbReference type="GO" id="GO:0006952">
    <property type="term" value="P:defense response"/>
    <property type="evidence" value="ECO:0007669"/>
    <property type="project" value="UniProtKB-KW"/>
</dbReference>
<proteinExistence type="inferred from homology"/>
<dbReference type="Pfam" id="PF18052">
    <property type="entry name" value="Rx_N"/>
    <property type="match status" value="1"/>
</dbReference>
<dbReference type="Gramene" id="OPUNC08G04840.1">
    <property type="protein sequence ID" value="OPUNC08G04840.1"/>
    <property type="gene ID" value="OPUNC08G04840"/>
</dbReference>
<keyword evidence="9" id="KW-1185">Reference proteome</keyword>
<evidence type="ECO:0000256" key="3">
    <source>
        <dbReference type="ARBA" id="ARBA00022737"/>
    </source>
</evidence>
<dbReference type="CDD" id="cd14798">
    <property type="entry name" value="RX-CC_like"/>
    <property type="match status" value="1"/>
</dbReference>
<dbReference type="Pfam" id="PF00931">
    <property type="entry name" value="NB-ARC"/>
    <property type="match status" value="1"/>
</dbReference>
<reference evidence="8" key="2">
    <citation type="submission" date="2018-05" db="EMBL/GenBank/DDBJ databases">
        <title>OpunRS2 (Oryza punctata Reference Sequence Version 2).</title>
        <authorList>
            <person name="Zhang J."/>
            <person name="Kudrna D."/>
            <person name="Lee S."/>
            <person name="Talag J."/>
            <person name="Welchert J."/>
            <person name="Wing R.A."/>
        </authorList>
    </citation>
    <scope>NUCLEOTIDE SEQUENCE [LARGE SCALE GENOMIC DNA]</scope>
</reference>
<dbReference type="Gene3D" id="3.40.50.300">
    <property type="entry name" value="P-loop containing nucleotide triphosphate hydrolases"/>
    <property type="match status" value="1"/>
</dbReference>
<protein>
    <recommendedName>
        <fullName evidence="10">Rx N-terminal domain-containing protein</fullName>
    </recommendedName>
</protein>
<evidence type="ECO:0000256" key="1">
    <source>
        <dbReference type="ARBA" id="ARBA00008894"/>
    </source>
</evidence>
<dbReference type="InterPro" id="IPR027417">
    <property type="entry name" value="P-loop_NTPase"/>
</dbReference>
<keyword evidence="2" id="KW-0433">Leucine-rich repeat</keyword>
<evidence type="ECO:0000256" key="2">
    <source>
        <dbReference type="ARBA" id="ARBA00022614"/>
    </source>
</evidence>
<evidence type="ECO:0000313" key="8">
    <source>
        <dbReference type="EnsemblPlants" id="OPUNC08G04840.1"/>
    </source>
</evidence>
<accession>A0A0E0LRZ4</accession>
<dbReference type="PANTHER" id="PTHR19338">
    <property type="entry name" value="TRANSLOCASE OF INNER MITOCHONDRIAL MEMBRANE 13 HOMOLOG"/>
    <property type="match status" value="1"/>
</dbReference>
<dbReference type="InterPro" id="IPR038005">
    <property type="entry name" value="RX-like_CC"/>
</dbReference>
<reference evidence="8" key="1">
    <citation type="submission" date="2015-04" db="UniProtKB">
        <authorList>
            <consortium name="EnsemblPlants"/>
        </authorList>
    </citation>
    <scope>IDENTIFICATION</scope>
</reference>
<feature type="domain" description="Disease resistance N-terminal" evidence="7">
    <location>
        <begin position="10"/>
        <end position="92"/>
    </location>
</feature>
<evidence type="ECO:0000256" key="4">
    <source>
        <dbReference type="ARBA" id="ARBA00022741"/>
    </source>
</evidence>
<dbReference type="GO" id="GO:0043531">
    <property type="term" value="F:ADP binding"/>
    <property type="evidence" value="ECO:0007669"/>
    <property type="project" value="InterPro"/>
</dbReference>
<evidence type="ECO:0000259" key="7">
    <source>
        <dbReference type="Pfam" id="PF18052"/>
    </source>
</evidence>
<dbReference type="eggNOG" id="KOG4658">
    <property type="taxonomic scope" value="Eukaryota"/>
</dbReference>
<evidence type="ECO:0008006" key="10">
    <source>
        <dbReference type="Google" id="ProtNLM"/>
    </source>
</evidence>
<dbReference type="STRING" id="4537.A0A0E0LRZ4"/>
<keyword evidence="5" id="KW-0611">Plant defense</keyword>
<keyword evidence="3" id="KW-0677">Repeat</keyword>
<dbReference type="OMA" id="MRAYLHI"/>
<dbReference type="InterPro" id="IPR041118">
    <property type="entry name" value="Rx_N"/>
</dbReference>
<keyword evidence="4" id="KW-0547">Nucleotide-binding</keyword>
<comment type="similarity">
    <text evidence="1">Belongs to the disease resistance NB-LRR family.</text>
</comment>
<dbReference type="Proteomes" id="UP000026962">
    <property type="component" value="Chromosome 8"/>
</dbReference>
<organism evidence="8">
    <name type="scientific">Oryza punctata</name>
    <name type="common">Red rice</name>
    <dbReference type="NCBI Taxonomy" id="4537"/>
    <lineage>
        <taxon>Eukaryota</taxon>
        <taxon>Viridiplantae</taxon>
        <taxon>Streptophyta</taxon>
        <taxon>Embryophyta</taxon>
        <taxon>Tracheophyta</taxon>
        <taxon>Spermatophyta</taxon>
        <taxon>Magnoliopsida</taxon>
        <taxon>Liliopsida</taxon>
        <taxon>Poales</taxon>
        <taxon>Poaceae</taxon>
        <taxon>BOP clade</taxon>
        <taxon>Oryzoideae</taxon>
        <taxon>Oryzeae</taxon>
        <taxon>Oryzinae</taxon>
        <taxon>Oryza</taxon>
    </lineage>
</organism>
<dbReference type="SUPFAM" id="SSF52540">
    <property type="entry name" value="P-loop containing nucleoside triphosphate hydrolases"/>
    <property type="match status" value="1"/>
</dbReference>
<dbReference type="InterPro" id="IPR002182">
    <property type="entry name" value="NB-ARC"/>
</dbReference>
<evidence type="ECO:0000256" key="5">
    <source>
        <dbReference type="ARBA" id="ARBA00022821"/>
    </source>
</evidence>
<dbReference type="PANTHER" id="PTHR19338:SF65">
    <property type="entry name" value="OS06G0163900 PROTEIN"/>
    <property type="match status" value="1"/>
</dbReference>
<dbReference type="Gene3D" id="1.20.5.4130">
    <property type="match status" value="1"/>
</dbReference>
<feature type="domain" description="NB-ARC" evidence="6">
    <location>
        <begin position="172"/>
        <end position="271"/>
    </location>
</feature>
<dbReference type="HOGENOM" id="CLU_000837_29_0_1"/>
<dbReference type="AlphaFoldDB" id="A0A0E0LRZ4"/>
<evidence type="ECO:0000259" key="6">
    <source>
        <dbReference type="Pfam" id="PF00931"/>
    </source>
</evidence>
<sequence>MAGVSAATGVMNSLLCKLAAVLGEEYRLLKGVRKQVQFLESELSSMNTLLRMLADMENVDSLTREWRDKVRELSYDIEDCIDLFLHHHGDAEAGFARRTVRRLKGLWLRHQIGNQIQELKNRVMEESERRLRYTLDQRAVMANTDHISVAIDPRVPALYTEAKGLVATDGPSDEIVQWLMDEQEEVKVVSVVGCGGLGKTTLAMEVYRKIDKRFQCSASVSVSRTLDLKKLLKDVFYQINPDAYRQSQAWEEEHQSLIIAQLRQYLQDKRLSYVEEYIYKAEQAHHNK</sequence>
<dbReference type="EnsemblPlants" id="OPUNC08G04840.1">
    <property type="protein sequence ID" value="OPUNC08G04840.1"/>
    <property type="gene ID" value="OPUNC08G04840"/>
</dbReference>
<evidence type="ECO:0000313" key="9">
    <source>
        <dbReference type="Proteomes" id="UP000026962"/>
    </source>
</evidence>
<name>A0A0E0LRZ4_ORYPU</name>